<dbReference type="Pfam" id="PF13244">
    <property type="entry name" value="MbhD"/>
    <property type="match status" value="1"/>
</dbReference>
<feature type="transmembrane region" description="Helical" evidence="10">
    <location>
        <begin position="689"/>
        <end position="707"/>
    </location>
</feature>
<feature type="transmembrane region" description="Helical" evidence="10">
    <location>
        <begin position="75"/>
        <end position="100"/>
    </location>
</feature>
<proteinExistence type="predicted"/>
<feature type="domain" description="MrpA C-terminal/MbhE" evidence="14">
    <location>
        <begin position="689"/>
        <end position="767"/>
    </location>
</feature>
<gene>
    <name evidence="15" type="ORF">Q9315_09015</name>
</gene>
<feature type="transmembrane region" description="Helical" evidence="10">
    <location>
        <begin position="453"/>
        <end position="479"/>
    </location>
</feature>
<organism evidence="15 16">
    <name type="scientific">Shinella oryzae</name>
    <dbReference type="NCBI Taxonomy" id="2871820"/>
    <lineage>
        <taxon>Bacteria</taxon>
        <taxon>Pseudomonadati</taxon>
        <taxon>Pseudomonadota</taxon>
        <taxon>Alphaproteobacteria</taxon>
        <taxon>Hyphomicrobiales</taxon>
        <taxon>Rhizobiaceae</taxon>
        <taxon>Shinella</taxon>
    </lineage>
</organism>
<evidence type="ECO:0000259" key="11">
    <source>
        <dbReference type="Pfam" id="PF00361"/>
    </source>
</evidence>
<dbReference type="InterPro" id="IPR001516">
    <property type="entry name" value="Proton_antipo_N"/>
</dbReference>
<feature type="transmembrane region" description="Helical" evidence="10">
    <location>
        <begin position="411"/>
        <end position="433"/>
    </location>
</feature>
<keyword evidence="4" id="KW-1003">Cell membrane</keyword>
<feature type="transmembrane region" description="Helical" evidence="10">
    <location>
        <begin position="372"/>
        <end position="391"/>
    </location>
</feature>
<feature type="transmembrane region" description="Helical" evidence="10">
    <location>
        <begin position="603"/>
        <end position="623"/>
    </location>
</feature>
<feature type="transmembrane region" description="Helical" evidence="10">
    <location>
        <begin position="135"/>
        <end position="154"/>
    </location>
</feature>
<keyword evidence="8 10" id="KW-0472">Membrane</keyword>
<evidence type="ECO:0000256" key="6">
    <source>
        <dbReference type="ARBA" id="ARBA00022989"/>
    </source>
</evidence>
<feature type="transmembrane region" description="Helical" evidence="10">
    <location>
        <begin position="654"/>
        <end position="677"/>
    </location>
</feature>
<feature type="transmembrane region" description="Helical" evidence="10">
    <location>
        <begin position="33"/>
        <end position="55"/>
    </location>
</feature>
<dbReference type="InterPro" id="IPR025383">
    <property type="entry name" value="MrpA_C/MbhD"/>
</dbReference>
<keyword evidence="16" id="KW-1185">Reference proteome</keyword>
<sequence length="775" mass="82357">MSGTMGLTLLAFCLPFAGALVAPFLTRLLGHNAAWPLALIPFAIFLHFLGFNAAVADGRIVTGGYMWVPSYNVSFSWLIDGLSLTFLLLISGIGTLILLYAGGYLKGHPQQGRFFSFILMFMGAMLGLVASDSFLMLFIFWELTSITSFLLIGFDHAREASRRAALQALIVTGGGGLFLLAGLLLLWDVTDVTQFSLLMSFGPEVRASPFYLAILFLMLGGAFTKSAQFPFHFWLPNAMEAPTPVSAYLHSATMVKAGVYLLMRLNPVMGGTPAWETILPAIGGLTLLVGAVLAIRQTDLKLMLAYTTVASLGLLVMLTGFGSEHAIAAAALYLVAHSLFKGALFMVAGLVDHEAGTRDVTKLGGLRRAMPITFLAALLAALSMGGLPPLFGFLAKEEIYAALAGGNARAVAFTTAAVLGNALMFAVAFAVALKPFLGTALATPKRAHEGPALLWIGPLLLAVKGLAIGVFSGLAHVLLTSPLASAIAGTPQTITISAVPHMGIALYLSLLTVATGVFVFLQLDAARAAADRLIEDIGWGPDRGFDQAMRGLVRVSTRVTRLAQPGLMEIYMTATFVVVALALLVPPALYGEWPRTPVWPAGMPFHELAVMALAALGIVAVLMASNRLTAIVALGIQGFCVAMLFLLFGAPDLAFTQFMIETLSVVILALAMTRLKLTPRDHRPLREKIPDAVIAIACGIGFALYLLRVTQGRFDSALTDFFNLYSKTIAHGANVVNVIIVDFRGTDTLGEIAVVMVTGLAILSLIRIRKGRVGS</sequence>
<feature type="transmembrane region" description="Helical" evidence="10">
    <location>
        <begin position="6"/>
        <end position="26"/>
    </location>
</feature>
<dbReference type="PANTHER" id="PTHR43373:SF1">
    <property type="entry name" value="NA(+)_H(+) ANTIPORTER SUBUNIT A"/>
    <property type="match status" value="1"/>
</dbReference>
<dbReference type="RefSeq" id="WP_306156589.1">
    <property type="nucleotide sequence ID" value="NZ_CP132314.1"/>
</dbReference>
<keyword evidence="2" id="KW-0813">Transport</keyword>
<feature type="domain" description="NADH:quinone oxidoreductase/Mrp antiporter transmembrane" evidence="11">
    <location>
        <begin position="131"/>
        <end position="417"/>
    </location>
</feature>
<feature type="transmembrane region" description="Helical" evidence="10">
    <location>
        <begin position="327"/>
        <end position="351"/>
    </location>
</feature>
<dbReference type="PANTHER" id="PTHR43373">
    <property type="entry name" value="NA(+)/H(+) ANTIPORTER SUBUNIT"/>
    <property type="match status" value="1"/>
</dbReference>
<feature type="transmembrane region" description="Helical" evidence="10">
    <location>
        <begin position="277"/>
        <end position="295"/>
    </location>
</feature>
<dbReference type="NCBIfam" id="NF009287">
    <property type="entry name" value="PRK12647.1"/>
    <property type="match status" value="1"/>
</dbReference>
<evidence type="ECO:0000256" key="5">
    <source>
        <dbReference type="ARBA" id="ARBA00022692"/>
    </source>
</evidence>
<evidence type="ECO:0000256" key="3">
    <source>
        <dbReference type="ARBA" id="ARBA00022449"/>
    </source>
</evidence>
<evidence type="ECO:0000256" key="2">
    <source>
        <dbReference type="ARBA" id="ARBA00022448"/>
    </source>
</evidence>
<evidence type="ECO:0000256" key="8">
    <source>
        <dbReference type="ARBA" id="ARBA00023136"/>
    </source>
</evidence>
<keyword evidence="7" id="KW-0406">Ion transport</keyword>
<evidence type="ECO:0000256" key="4">
    <source>
        <dbReference type="ARBA" id="ARBA00022475"/>
    </source>
</evidence>
<feature type="transmembrane region" description="Helical" evidence="10">
    <location>
        <begin position="302"/>
        <end position="321"/>
    </location>
</feature>
<dbReference type="Pfam" id="PF00662">
    <property type="entry name" value="Proton_antipo_N"/>
    <property type="match status" value="1"/>
</dbReference>
<dbReference type="Pfam" id="PF20501">
    <property type="entry name" value="MbhE"/>
    <property type="match status" value="1"/>
</dbReference>
<dbReference type="InterPro" id="IPR001750">
    <property type="entry name" value="ND/Mrp_TM"/>
</dbReference>
<evidence type="ECO:0000256" key="7">
    <source>
        <dbReference type="ARBA" id="ARBA00023065"/>
    </source>
</evidence>
<evidence type="ECO:0000313" key="16">
    <source>
        <dbReference type="Proteomes" id="UP001225788"/>
    </source>
</evidence>
<evidence type="ECO:0000256" key="1">
    <source>
        <dbReference type="ARBA" id="ARBA00004651"/>
    </source>
</evidence>
<evidence type="ECO:0000259" key="12">
    <source>
        <dbReference type="Pfam" id="PF00662"/>
    </source>
</evidence>
<evidence type="ECO:0000256" key="10">
    <source>
        <dbReference type="SAM" id="Phobius"/>
    </source>
</evidence>
<evidence type="ECO:0000259" key="14">
    <source>
        <dbReference type="Pfam" id="PF20501"/>
    </source>
</evidence>
<accession>A0ABY9K0W3</accession>
<feature type="transmembrane region" description="Helical" evidence="10">
    <location>
        <begin position="245"/>
        <end position="265"/>
    </location>
</feature>
<feature type="transmembrane region" description="Helical" evidence="10">
    <location>
        <begin position="207"/>
        <end position="224"/>
    </location>
</feature>
<dbReference type="Proteomes" id="UP001225788">
    <property type="component" value="Chromosome"/>
</dbReference>
<dbReference type="Pfam" id="PF00361">
    <property type="entry name" value="Proton_antipo_M"/>
    <property type="match status" value="1"/>
</dbReference>
<feature type="domain" description="NADH-Ubiquinone oxidoreductase (complex I) chain 5 N-terminal" evidence="12">
    <location>
        <begin position="68"/>
        <end position="115"/>
    </location>
</feature>
<keyword evidence="3" id="KW-0050">Antiport</keyword>
<feature type="transmembrane region" description="Helical" evidence="10">
    <location>
        <begin position="570"/>
        <end position="591"/>
    </location>
</feature>
<evidence type="ECO:0000313" key="15">
    <source>
        <dbReference type="EMBL" id="WLS01590.1"/>
    </source>
</evidence>
<protein>
    <submittedName>
        <fullName evidence="15">Monovalent cation/H+ antiporter subunit A</fullName>
    </submittedName>
</protein>
<feature type="transmembrane region" description="Helical" evidence="10">
    <location>
        <begin position="112"/>
        <end position="129"/>
    </location>
</feature>
<keyword evidence="6 10" id="KW-1133">Transmembrane helix</keyword>
<evidence type="ECO:0000256" key="9">
    <source>
        <dbReference type="RuleBase" id="RU000320"/>
    </source>
</evidence>
<feature type="transmembrane region" description="Helical" evidence="10">
    <location>
        <begin position="166"/>
        <end position="187"/>
    </location>
</feature>
<keyword evidence="5 9" id="KW-0812">Transmembrane</keyword>
<feature type="transmembrane region" description="Helical" evidence="10">
    <location>
        <begin position="630"/>
        <end position="648"/>
    </location>
</feature>
<dbReference type="EMBL" id="CP132314">
    <property type="protein sequence ID" value="WLS01590.1"/>
    <property type="molecule type" value="Genomic_DNA"/>
</dbReference>
<name>A0ABY9K0W3_9HYPH</name>
<dbReference type="InterPro" id="IPR050616">
    <property type="entry name" value="CPA3_Na-H_Antiporter_A"/>
</dbReference>
<feature type="transmembrane region" description="Helical" evidence="10">
    <location>
        <begin position="748"/>
        <end position="766"/>
    </location>
</feature>
<feature type="transmembrane region" description="Helical" evidence="10">
    <location>
        <begin position="499"/>
        <end position="523"/>
    </location>
</feature>
<dbReference type="InterPro" id="IPR046806">
    <property type="entry name" value="MrpA_C/MbhE"/>
</dbReference>
<dbReference type="PRINTS" id="PR01434">
    <property type="entry name" value="NADHDHGNASE5"/>
</dbReference>
<evidence type="ECO:0000259" key="13">
    <source>
        <dbReference type="Pfam" id="PF13244"/>
    </source>
</evidence>
<reference evidence="15 16" key="1">
    <citation type="submission" date="2023-08" db="EMBL/GenBank/DDBJ databases">
        <title>Pathogen: clinical or host-associated sample.</title>
        <authorList>
            <person name="Hergert J."/>
            <person name="Casey R."/>
            <person name="Wagner J."/>
            <person name="Young E.L."/>
            <person name="Oakeson K.F."/>
        </authorList>
    </citation>
    <scope>NUCLEOTIDE SEQUENCE [LARGE SCALE GENOMIC DNA]</scope>
    <source>
        <strain evidence="15 16">UPHL-collab-2</strain>
    </source>
</reference>
<comment type="subcellular location">
    <subcellularLocation>
        <location evidence="1">Cell membrane</location>
        <topology evidence="1">Multi-pass membrane protein</topology>
    </subcellularLocation>
    <subcellularLocation>
        <location evidence="9">Membrane</location>
        <topology evidence="9">Multi-pass membrane protein</topology>
    </subcellularLocation>
</comment>
<feature type="domain" description="MrpA C-terminal/MbhD" evidence="13">
    <location>
        <begin position="613"/>
        <end position="676"/>
    </location>
</feature>